<dbReference type="SUPFAM" id="SSF48056">
    <property type="entry name" value="Di-copper centre-containing domain"/>
    <property type="match status" value="1"/>
</dbReference>
<dbReference type="EMBL" id="AACS02000001">
    <property type="protein sequence ID" value="EAU93528.2"/>
    <property type="molecule type" value="Genomic_DNA"/>
</dbReference>
<feature type="domain" description="Tyrosinase copper-binding" evidence="3">
    <location>
        <begin position="268"/>
        <end position="279"/>
    </location>
</feature>
<dbReference type="HOGENOM" id="CLU_035914_2_0_1"/>
<dbReference type="AlphaFoldDB" id="A8MZV5"/>
<keyword evidence="2" id="KW-0186">Copper</keyword>
<reference evidence="4 5" key="1">
    <citation type="journal article" date="2010" name="Proc. Natl. Acad. Sci. U.S.A.">
        <title>Insights into evolution of multicellular fungi from the assembled chromosomes of the mushroom Coprinopsis cinerea (Coprinus cinereus).</title>
        <authorList>
            <person name="Stajich J.E."/>
            <person name="Wilke S.K."/>
            <person name="Ahren D."/>
            <person name="Au C.H."/>
            <person name="Birren B.W."/>
            <person name="Borodovsky M."/>
            <person name="Burns C."/>
            <person name="Canback B."/>
            <person name="Casselton L.A."/>
            <person name="Cheng C.K."/>
            <person name="Deng J."/>
            <person name="Dietrich F.S."/>
            <person name="Fargo D.C."/>
            <person name="Farman M.L."/>
            <person name="Gathman A.C."/>
            <person name="Goldberg J."/>
            <person name="Guigo R."/>
            <person name="Hoegger P.J."/>
            <person name="Hooker J.B."/>
            <person name="Huggins A."/>
            <person name="James T.Y."/>
            <person name="Kamada T."/>
            <person name="Kilaru S."/>
            <person name="Kodira C."/>
            <person name="Kues U."/>
            <person name="Kupfer D."/>
            <person name="Kwan H.S."/>
            <person name="Lomsadze A."/>
            <person name="Li W."/>
            <person name="Lilly W.W."/>
            <person name="Ma L.J."/>
            <person name="Mackey A.J."/>
            <person name="Manning G."/>
            <person name="Martin F."/>
            <person name="Muraguchi H."/>
            <person name="Natvig D.O."/>
            <person name="Palmerini H."/>
            <person name="Ramesh M.A."/>
            <person name="Rehmeyer C.J."/>
            <person name="Roe B.A."/>
            <person name="Shenoy N."/>
            <person name="Stanke M."/>
            <person name="Ter-Hovhannisyan V."/>
            <person name="Tunlid A."/>
            <person name="Velagapudi R."/>
            <person name="Vision T.J."/>
            <person name="Zeng Q."/>
            <person name="Zolan M.E."/>
            <person name="Pukkila P.J."/>
        </authorList>
    </citation>
    <scope>NUCLEOTIDE SEQUENCE [LARGE SCALE GENOMIC DNA]</scope>
    <source>
        <strain evidence="5">Okayama-7 / 130 / ATCC MYA-4618 / FGSC 9003</strain>
    </source>
</reference>
<dbReference type="InterPro" id="IPR002227">
    <property type="entry name" value="Tyrosinase_Cu-bd"/>
</dbReference>
<dbReference type="VEuPathDB" id="FungiDB:CC1G_02758"/>
<evidence type="ECO:0000313" key="4">
    <source>
        <dbReference type="EMBL" id="EAU93528.2"/>
    </source>
</evidence>
<dbReference type="GO" id="GO:0016491">
    <property type="term" value="F:oxidoreductase activity"/>
    <property type="evidence" value="ECO:0007669"/>
    <property type="project" value="InterPro"/>
</dbReference>
<evidence type="ECO:0000313" key="5">
    <source>
        <dbReference type="Proteomes" id="UP000001861"/>
    </source>
</evidence>
<keyword evidence="5" id="KW-1185">Reference proteome</keyword>
<dbReference type="GeneID" id="6004730"/>
<dbReference type="OrthoDB" id="6132182at2759"/>
<keyword evidence="1" id="KW-0479">Metal-binding</keyword>
<dbReference type="PANTHER" id="PTHR11474">
    <property type="entry name" value="TYROSINASE FAMILY MEMBER"/>
    <property type="match status" value="1"/>
</dbReference>
<dbReference type="OMA" id="HWATSEM"/>
<dbReference type="eggNOG" id="ENOG502RM4B">
    <property type="taxonomic scope" value="Eukaryota"/>
</dbReference>
<organism evidence="4 5">
    <name type="scientific">Coprinopsis cinerea (strain Okayama-7 / 130 / ATCC MYA-4618 / FGSC 9003)</name>
    <name type="common">Inky cap fungus</name>
    <name type="synonym">Hormographiella aspergillata</name>
    <dbReference type="NCBI Taxonomy" id="240176"/>
    <lineage>
        <taxon>Eukaryota</taxon>
        <taxon>Fungi</taxon>
        <taxon>Dikarya</taxon>
        <taxon>Basidiomycota</taxon>
        <taxon>Agaricomycotina</taxon>
        <taxon>Agaricomycetes</taxon>
        <taxon>Agaricomycetidae</taxon>
        <taxon>Agaricales</taxon>
        <taxon>Agaricineae</taxon>
        <taxon>Psathyrellaceae</taxon>
        <taxon>Coprinopsis</taxon>
    </lineage>
</organism>
<accession>A8MZV5</accession>
<dbReference type="KEGG" id="cci:CC1G_02758"/>
<dbReference type="GO" id="GO:0046872">
    <property type="term" value="F:metal ion binding"/>
    <property type="evidence" value="ECO:0007669"/>
    <property type="project" value="UniProtKB-KW"/>
</dbReference>
<comment type="caution">
    <text evidence="4">The sequence shown here is derived from an EMBL/GenBank/DDBJ whole genome shotgun (WGS) entry which is preliminary data.</text>
</comment>
<name>A8MZV5_COPC7</name>
<evidence type="ECO:0000256" key="2">
    <source>
        <dbReference type="ARBA" id="ARBA00023008"/>
    </source>
</evidence>
<evidence type="ECO:0000256" key="1">
    <source>
        <dbReference type="ARBA" id="ARBA00022723"/>
    </source>
</evidence>
<dbReference type="Gene3D" id="1.10.1280.10">
    <property type="entry name" value="Di-copper center containing domain from catechol oxidase"/>
    <property type="match status" value="1"/>
</dbReference>
<dbReference type="RefSeq" id="XP_001828177.2">
    <property type="nucleotide sequence ID" value="XM_001828125.2"/>
</dbReference>
<gene>
    <name evidence="4" type="ORF">CC1G_02758</name>
</gene>
<dbReference type="PRINTS" id="PR00092">
    <property type="entry name" value="TYROSINASE"/>
</dbReference>
<dbReference type="InterPro" id="IPR050316">
    <property type="entry name" value="Tyrosinase/Hemocyanin"/>
</dbReference>
<dbReference type="PROSITE" id="PS00498">
    <property type="entry name" value="TYROSINASE_2"/>
    <property type="match status" value="1"/>
</dbReference>
<dbReference type="InParanoid" id="A8MZV5"/>
<dbReference type="InterPro" id="IPR008922">
    <property type="entry name" value="Di-copper_centre_dom_sf"/>
</dbReference>
<dbReference type="Proteomes" id="UP000001861">
    <property type="component" value="Unassembled WGS sequence"/>
</dbReference>
<protein>
    <submittedName>
        <fullName evidence="4">Tyrosinase central domain-containing protein</fullName>
    </submittedName>
</protein>
<sequence>MDDYNGVASTPAPGRPWSQKKCKSIDVRKEWRTLSIHQRRDYIRAVKCLAKKPSNAGPGRLAMKTRFDQFVAAHFDLNLNVHAVGQFLPWHRHFVTLYTNALRDECGYRGPTPYWDWTRDADAPEPFVNSPVFDTVLGFGGDGVFGTADPLPPMDTPFPPLPGFPTGPKAPEGCLQSGPFKDFKVRFGPLPDEESPTGMCIVRGIFEGVRNNVNSTSLAATLAQPTFEDFRNFIELQAAPLEEAAGIHWAGHAIVGGTMMNGYGAPADPIFYLHHANLDRIWTKWQNADRQNRLYEISGPISVVPETDVQVTLDWILPFETVADPIPLRDVMDTEAYPSCFRYDDQ</sequence>
<dbReference type="Pfam" id="PF00264">
    <property type="entry name" value="Tyrosinase"/>
    <property type="match status" value="1"/>
</dbReference>
<dbReference type="PANTHER" id="PTHR11474:SF126">
    <property type="entry name" value="TYROSINASE-LIKE PROTEIN TYR-1-RELATED"/>
    <property type="match status" value="1"/>
</dbReference>
<evidence type="ECO:0000259" key="3">
    <source>
        <dbReference type="PROSITE" id="PS00498"/>
    </source>
</evidence>
<dbReference type="STRING" id="240176.A8MZV5"/>
<proteinExistence type="predicted"/>